<organism evidence="2 3">
    <name type="scientific">Vibrio maritimus</name>
    <dbReference type="NCBI Taxonomy" id="990268"/>
    <lineage>
        <taxon>Bacteria</taxon>
        <taxon>Pseudomonadati</taxon>
        <taxon>Pseudomonadota</taxon>
        <taxon>Gammaproteobacteria</taxon>
        <taxon>Vibrionales</taxon>
        <taxon>Vibrionaceae</taxon>
        <taxon>Vibrio</taxon>
    </lineage>
</organism>
<feature type="region of interest" description="Disordered" evidence="1">
    <location>
        <begin position="1"/>
        <end position="88"/>
    </location>
</feature>
<evidence type="ECO:0000313" key="3">
    <source>
        <dbReference type="Proteomes" id="UP000029224"/>
    </source>
</evidence>
<dbReference type="OrthoDB" id="5675790at2"/>
<comment type="caution">
    <text evidence="2">The sequence shown here is derived from an EMBL/GenBank/DDBJ whole genome shotgun (WGS) entry which is preliminary data.</text>
</comment>
<dbReference type="Proteomes" id="UP000029224">
    <property type="component" value="Unassembled WGS sequence"/>
</dbReference>
<reference evidence="2 3" key="2">
    <citation type="submission" date="2014-09" db="EMBL/GenBank/DDBJ databases">
        <authorList>
            <consortium name="NBRP consortium"/>
            <person name="Sawabe T."/>
            <person name="Meirelles P."/>
            <person name="Nakanishi M."/>
            <person name="Sayaka M."/>
            <person name="Hattori M."/>
            <person name="Ohkuma M."/>
        </authorList>
    </citation>
    <scope>NUCLEOTIDE SEQUENCE [LARGE SCALE GENOMIC DNA]</scope>
    <source>
        <strain evidence="2 3">JCM 19240</strain>
    </source>
</reference>
<dbReference type="EMBL" id="BBMT01000035">
    <property type="protein sequence ID" value="GAL38283.1"/>
    <property type="molecule type" value="Genomic_DNA"/>
</dbReference>
<name>A0A090TG60_9VIBR</name>
<dbReference type="AlphaFoldDB" id="A0A090TG60"/>
<feature type="compositionally biased region" description="Polar residues" evidence="1">
    <location>
        <begin position="57"/>
        <end position="67"/>
    </location>
</feature>
<evidence type="ECO:0000256" key="1">
    <source>
        <dbReference type="SAM" id="MobiDB-lite"/>
    </source>
</evidence>
<keyword evidence="3" id="KW-1185">Reference proteome</keyword>
<protein>
    <submittedName>
        <fullName evidence="2">Uncharacterized protein</fullName>
    </submittedName>
</protein>
<sequence>MSSGKKPKNLDFGAMEKKLREMGVSGNLEHLKSAKSEPSVQVSKPSESVAKPKMDAPSTQVRATPSVESPPVVNDTRPMLQTDGEPERQPSDWCNYIFGTLLSIYESTWIKSYGRRPTGRFLDFADSLTEAELMRVIQHCRERLQAGERWPPIMGELALLKSQLTESESLEALNRVVTKTPKNQIEKWIMQNKGYELRRLPQSMIVRRFKEFYREAMSLQEKGKLVTEAPKALPSQSVKNLVDLKREEYEQQHGKALDPRIQAILDRKA</sequence>
<feature type="compositionally biased region" description="Polar residues" evidence="1">
    <location>
        <begin position="36"/>
        <end position="46"/>
    </location>
</feature>
<proteinExistence type="predicted"/>
<reference evidence="2 3" key="1">
    <citation type="submission" date="2014-09" db="EMBL/GenBank/DDBJ databases">
        <title>Vibrio maritimus JCM 19240. (C210) whole genome shotgun sequence.</title>
        <authorList>
            <person name="Sawabe T."/>
            <person name="Meirelles P."/>
            <person name="Nakanishi M."/>
            <person name="Sayaka M."/>
            <person name="Hattori M."/>
            <person name="Ohkuma M."/>
        </authorList>
    </citation>
    <scope>NUCLEOTIDE SEQUENCE [LARGE SCALE GENOMIC DNA]</scope>
    <source>
        <strain evidence="2 3">JCM 19240</strain>
    </source>
</reference>
<accession>A0A090TG60</accession>
<gene>
    <name evidence="2" type="ORF">JCM19240_6772</name>
</gene>
<evidence type="ECO:0000313" key="2">
    <source>
        <dbReference type="EMBL" id="GAL38283.1"/>
    </source>
</evidence>